<dbReference type="STRING" id="947013.SAMN04488109_2772"/>
<dbReference type="GO" id="GO:0006310">
    <property type="term" value="P:DNA recombination"/>
    <property type="evidence" value="ECO:0007669"/>
    <property type="project" value="UniProtKB-UniRule"/>
</dbReference>
<dbReference type="Pfam" id="PF11967">
    <property type="entry name" value="RecO_N"/>
    <property type="match status" value="1"/>
</dbReference>
<reference evidence="6 7" key="1">
    <citation type="submission" date="2016-11" db="EMBL/GenBank/DDBJ databases">
        <authorList>
            <person name="Jaros S."/>
            <person name="Januszkiewicz K."/>
            <person name="Wedrychowicz H."/>
        </authorList>
    </citation>
    <scope>NUCLEOTIDE SEQUENCE [LARGE SCALE GENOMIC DNA]</scope>
    <source>
        <strain evidence="6 7">DSM 24574</strain>
    </source>
</reference>
<dbReference type="NCBIfam" id="TIGR00613">
    <property type="entry name" value="reco"/>
    <property type="match status" value="1"/>
</dbReference>
<dbReference type="PANTHER" id="PTHR33991:SF1">
    <property type="entry name" value="DNA REPAIR PROTEIN RECO"/>
    <property type="match status" value="1"/>
</dbReference>
<comment type="function">
    <text evidence="4">Involved in DNA repair and RecF pathway recombination.</text>
</comment>
<evidence type="ECO:0000259" key="5">
    <source>
        <dbReference type="Pfam" id="PF11967"/>
    </source>
</evidence>
<dbReference type="OrthoDB" id="9789152at2"/>
<dbReference type="AlphaFoldDB" id="A0A1M5PAH0"/>
<organism evidence="6 7">
    <name type="scientific">Chryseolinea serpens</name>
    <dbReference type="NCBI Taxonomy" id="947013"/>
    <lineage>
        <taxon>Bacteria</taxon>
        <taxon>Pseudomonadati</taxon>
        <taxon>Bacteroidota</taxon>
        <taxon>Cytophagia</taxon>
        <taxon>Cytophagales</taxon>
        <taxon>Fulvivirgaceae</taxon>
        <taxon>Chryseolinea</taxon>
    </lineage>
</organism>
<dbReference type="Proteomes" id="UP000184212">
    <property type="component" value="Unassembled WGS sequence"/>
</dbReference>
<keyword evidence="7" id="KW-1185">Reference proteome</keyword>
<dbReference type="InterPro" id="IPR012340">
    <property type="entry name" value="NA-bd_OB-fold"/>
</dbReference>
<dbReference type="RefSeq" id="WP_073134521.1">
    <property type="nucleotide sequence ID" value="NZ_FQWQ01000001.1"/>
</dbReference>
<dbReference type="InterPro" id="IPR003717">
    <property type="entry name" value="RecO"/>
</dbReference>
<dbReference type="SUPFAM" id="SSF50249">
    <property type="entry name" value="Nucleic acid-binding proteins"/>
    <property type="match status" value="1"/>
</dbReference>
<evidence type="ECO:0000313" key="7">
    <source>
        <dbReference type="Proteomes" id="UP000184212"/>
    </source>
</evidence>
<evidence type="ECO:0000256" key="3">
    <source>
        <dbReference type="ARBA" id="ARBA00023204"/>
    </source>
</evidence>
<keyword evidence="1 4" id="KW-0227">DNA damage</keyword>
<dbReference type="InterPro" id="IPR022572">
    <property type="entry name" value="DNA_rep/recomb_RecO_N"/>
</dbReference>
<sequence length="222" mass="25559">MLHKTRGIVFRFTKYGETSIIVNIFTELFGLQSYIVNGVRSKSSKNKIALYQPLTLLEMVVYHRENANINRIKEVKCFYPYQTIPVDIKKSALAIFINEVLNKTVKDESHAQDLCTFLMESLQALDQMTEKAENFHLLFLLKLSRLLGFGAYNLIEVLGPRASDEETERLLAQLIPADYNTFIALTNTQRRAILELLLKFYADHIDTFGEMRSVQVLRDVMG</sequence>
<dbReference type="Gene3D" id="2.40.50.140">
    <property type="entry name" value="Nucleic acid-binding proteins"/>
    <property type="match status" value="1"/>
</dbReference>
<comment type="similarity">
    <text evidence="4">Belongs to the RecO family.</text>
</comment>
<gene>
    <name evidence="4" type="primary">recO</name>
    <name evidence="6" type="ORF">SAMN04488109_2772</name>
</gene>
<name>A0A1M5PAH0_9BACT</name>
<dbReference type="Pfam" id="PF02565">
    <property type="entry name" value="RecO_C"/>
    <property type="match status" value="1"/>
</dbReference>
<evidence type="ECO:0000256" key="4">
    <source>
        <dbReference type="HAMAP-Rule" id="MF_00201"/>
    </source>
</evidence>
<evidence type="ECO:0000256" key="1">
    <source>
        <dbReference type="ARBA" id="ARBA00022763"/>
    </source>
</evidence>
<keyword evidence="2 4" id="KW-0233">DNA recombination</keyword>
<accession>A0A1M5PAH0</accession>
<dbReference type="PANTHER" id="PTHR33991">
    <property type="entry name" value="DNA REPAIR PROTEIN RECO"/>
    <property type="match status" value="1"/>
</dbReference>
<dbReference type="GO" id="GO:0043590">
    <property type="term" value="C:bacterial nucleoid"/>
    <property type="evidence" value="ECO:0007669"/>
    <property type="project" value="TreeGrafter"/>
</dbReference>
<evidence type="ECO:0000256" key="2">
    <source>
        <dbReference type="ARBA" id="ARBA00023172"/>
    </source>
</evidence>
<dbReference type="GO" id="GO:0006302">
    <property type="term" value="P:double-strand break repair"/>
    <property type="evidence" value="ECO:0007669"/>
    <property type="project" value="TreeGrafter"/>
</dbReference>
<feature type="domain" description="DNA replication/recombination mediator RecO N-terminal" evidence="5">
    <location>
        <begin position="1"/>
        <end position="79"/>
    </location>
</feature>
<dbReference type="EMBL" id="FQWQ01000001">
    <property type="protein sequence ID" value="SHG98834.1"/>
    <property type="molecule type" value="Genomic_DNA"/>
</dbReference>
<dbReference type="HAMAP" id="MF_00201">
    <property type="entry name" value="RecO"/>
    <property type="match status" value="1"/>
</dbReference>
<proteinExistence type="inferred from homology"/>
<evidence type="ECO:0000313" key="6">
    <source>
        <dbReference type="EMBL" id="SHG98834.1"/>
    </source>
</evidence>
<keyword evidence="3 4" id="KW-0234">DNA repair</keyword>
<protein>
    <recommendedName>
        <fullName evidence="4">DNA repair protein RecO</fullName>
    </recommendedName>
    <alternativeName>
        <fullName evidence="4">Recombination protein O</fullName>
    </alternativeName>
</protein>